<gene>
    <name evidence="6" type="ORF">FB559_2761</name>
</gene>
<feature type="DNA-binding region" description="H-T-H motif" evidence="4">
    <location>
        <begin position="39"/>
        <end position="58"/>
    </location>
</feature>
<dbReference type="OrthoDB" id="4823039at2"/>
<proteinExistence type="predicted"/>
<dbReference type="InterPro" id="IPR050109">
    <property type="entry name" value="HTH-type_TetR-like_transc_reg"/>
</dbReference>
<evidence type="ECO:0000256" key="3">
    <source>
        <dbReference type="ARBA" id="ARBA00023163"/>
    </source>
</evidence>
<dbReference type="PANTHER" id="PTHR30055:SF234">
    <property type="entry name" value="HTH-TYPE TRANSCRIPTIONAL REGULATOR BETI"/>
    <property type="match status" value="1"/>
</dbReference>
<evidence type="ECO:0000313" key="7">
    <source>
        <dbReference type="Proteomes" id="UP000316096"/>
    </source>
</evidence>
<dbReference type="InterPro" id="IPR001647">
    <property type="entry name" value="HTH_TetR"/>
</dbReference>
<dbReference type="Gene3D" id="1.10.10.60">
    <property type="entry name" value="Homeodomain-like"/>
    <property type="match status" value="1"/>
</dbReference>
<organism evidence="6 7">
    <name type="scientific">Actinoallomurus bryophytorum</name>
    <dbReference type="NCBI Taxonomy" id="1490222"/>
    <lineage>
        <taxon>Bacteria</taxon>
        <taxon>Bacillati</taxon>
        <taxon>Actinomycetota</taxon>
        <taxon>Actinomycetes</taxon>
        <taxon>Streptosporangiales</taxon>
        <taxon>Thermomonosporaceae</taxon>
        <taxon>Actinoallomurus</taxon>
    </lineage>
</organism>
<evidence type="ECO:0000256" key="4">
    <source>
        <dbReference type="PROSITE-ProRule" id="PRU00335"/>
    </source>
</evidence>
<dbReference type="Proteomes" id="UP000316096">
    <property type="component" value="Unassembled WGS sequence"/>
</dbReference>
<feature type="domain" description="HTH tetR-type" evidence="5">
    <location>
        <begin position="16"/>
        <end position="76"/>
    </location>
</feature>
<dbReference type="Gene3D" id="1.10.357.10">
    <property type="entry name" value="Tetracycline Repressor, domain 2"/>
    <property type="match status" value="1"/>
</dbReference>
<dbReference type="SUPFAM" id="SSF46689">
    <property type="entry name" value="Homeodomain-like"/>
    <property type="match status" value="1"/>
</dbReference>
<dbReference type="RefSeq" id="WP_141955948.1">
    <property type="nucleotide sequence ID" value="NZ_VFOZ01000001.1"/>
</dbReference>
<dbReference type="GO" id="GO:0003700">
    <property type="term" value="F:DNA-binding transcription factor activity"/>
    <property type="evidence" value="ECO:0007669"/>
    <property type="project" value="TreeGrafter"/>
</dbReference>
<protein>
    <submittedName>
        <fullName evidence="6">TetR family transcriptional regulator</fullName>
    </submittedName>
</protein>
<keyword evidence="1" id="KW-0805">Transcription regulation</keyword>
<sequence length="212" mass="23400">MSATAKRPNARADKARANRRRMRDAALSLFVDQGYVATSMQAIADEAGVAVQTLYFTFGTKRSLLSEILDVAVAGDDEPIPTLERPAVLAALADPDPRRQLRTQVRLAREIYERVAPVLQVVAGAASADPDIAELWEINNTQRATAQERLITALAAKTPLREGLDIATAVDITLALQTPEIYQYLTRRRGWSPERWEHWTADAVIGELLPGR</sequence>
<reference evidence="6 7" key="1">
    <citation type="submission" date="2019-06" db="EMBL/GenBank/DDBJ databases">
        <title>Sequencing the genomes of 1000 actinobacteria strains.</title>
        <authorList>
            <person name="Klenk H.-P."/>
        </authorList>
    </citation>
    <scope>NUCLEOTIDE SEQUENCE [LARGE SCALE GENOMIC DNA]</scope>
    <source>
        <strain evidence="6 7">DSM 102200</strain>
    </source>
</reference>
<accession>A0A543CJD7</accession>
<evidence type="ECO:0000256" key="2">
    <source>
        <dbReference type="ARBA" id="ARBA00023125"/>
    </source>
</evidence>
<dbReference type="GO" id="GO:0000976">
    <property type="term" value="F:transcription cis-regulatory region binding"/>
    <property type="evidence" value="ECO:0007669"/>
    <property type="project" value="TreeGrafter"/>
</dbReference>
<dbReference type="EMBL" id="VFOZ01000001">
    <property type="protein sequence ID" value="TQL97185.1"/>
    <property type="molecule type" value="Genomic_DNA"/>
</dbReference>
<keyword evidence="7" id="KW-1185">Reference proteome</keyword>
<dbReference type="PROSITE" id="PS50977">
    <property type="entry name" value="HTH_TETR_2"/>
    <property type="match status" value="1"/>
</dbReference>
<keyword evidence="2 4" id="KW-0238">DNA-binding</keyword>
<keyword evidence="3" id="KW-0804">Transcription</keyword>
<evidence type="ECO:0000259" key="5">
    <source>
        <dbReference type="PROSITE" id="PS50977"/>
    </source>
</evidence>
<dbReference type="Pfam" id="PF00440">
    <property type="entry name" value="TetR_N"/>
    <property type="match status" value="1"/>
</dbReference>
<evidence type="ECO:0000256" key="1">
    <source>
        <dbReference type="ARBA" id="ARBA00023015"/>
    </source>
</evidence>
<comment type="caution">
    <text evidence="6">The sequence shown here is derived from an EMBL/GenBank/DDBJ whole genome shotgun (WGS) entry which is preliminary data.</text>
</comment>
<evidence type="ECO:0000313" key="6">
    <source>
        <dbReference type="EMBL" id="TQL97185.1"/>
    </source>
</evidence>
<name>A0A543CJD7_9ACTN</name>
<dbReference type="PANTHER" id="PTHR30055">
    <property type="entry name" value="HTH-TYPE TRANSCRIPTIONAL REGULATOR RUTR"/>
    <property type="match status" value="1"/>
</dbReference>
<dbReference type="AlphaFoldDB" id="A0A543CJD7"/>
<dbReference type="InterPro" id="IPR009057">
    <property type="entry name" value="Homeodomain-like_sf"/>
</dbReference>
<dbReference type="PRINTS" id="PR00455">
    <property type="entry name" value="HTHTETR"/>
</dbReference>